<dbReference type="GO" id="GO:0003678">
    <property type="term" value="F:DNA helicase activity"/>
    <property type="evidence" value="ECO:0007669"/>
    <property type="project" value="UniProtKB-EC"/>
</dbReference>
<dbReference type="InterPro" id="IPR003593">
    <property type="entry name" value="AAA+_ATPase"/>
</dbReference>
<protein>
    <recommendedName>
        <fullName evidence="8">RuvB-like helicase</fullName>
        <ecNumber evidence="8">3.6.4.12</ecNumber>
    </recommendedName>
</protein>
<evidence type="ECO:0000256" key="7">
    <source>
        <dbReference type="ARBA" id="ARBA00023242"/>
    </source>
</evidence>
<keyword evidence="4 8" id="KW-0378">Hydrolase</keyword>
<dbReference type="Gene3D" id="2.40.50.360">
    <property type="entry name" value="RuvB-like helicase, domain II"/>
    <property type="match status" value="1"/>
</dbReference>
<proteinExistence type="inferred from homology"/>
<dbReference type="Gene3D" id="1.10.8.60">
    <property type="match status" value="1"/>
</dbReference>
<dbReference type="FunFam" id="1.10.8.60:FF:000010">
    <property type="entry name" value="RuvB-like helicase"/>
    <property type="match status" value="1"/>
</dbReference>
<dbReference type="EMBL" id="FLQU01000266">
    <property type="protein sequence ID" value="SBS83316.1"/>
    <property type="molecule type" value="Genomic_DNA"/>
</dbReference>
<dbReference type="AlphaFoldDB" id="A0A1A8WET2"/>
<evidence type="ECO:0000313" key="12">
    <source>
        <dbReference type="Proteomes" id="UP000078546"/>
    </source>
</evidence>
<dbReference type="FunFam" id="2.40.50.360:FF:000001">
    <property type="entry name" value="RuvB-like helicase"/>
    <property type="match status" value="1"/>
</dbReference>
<sequence>MLSSLLIESFTSLLPFPLEGTEKENIHFDEYSFVSYCINILSFLLKNKPKLAQDGRNSFGKYGDIYTGEETEKRYNNCGMKSIRKGEYFVHIHMLTKNVKAVMSVQAKRLPMLVQAQIRATYERTSHCVRVNACLHGRLFTAGQNYPLLPLKENNEKHKDKSPQRNVQRLCELPSTPFDTFVFIEYAPNCTYTHTHTYTYTCLSNLVIPFDIPQRVDRLTKLMIPIRVSLTNIPSSSEAKKERVNIHSHIKGLGVNTNIYMHENDINLTDERYSMFFDNTCGLIGQFKAREASLFLVDLIKKKKLAGKCILLAGPSGSGKSALAIGISREINKKMPFVFLSGSEVYSNEIKKTEVILEAFRKSIHIKIKEEKLVYEGEVVDMIVEENECLYSLNKAKQINAIIITLKTVKGSKTLRLAPKIHEQIVREKIKIGDVIYIETNTGHVKRLGRCNAYSKEYDIEFDEYVSLPKGEVHKKKEVIQQISLHDVDLANANPTVGEDLASVLNSYLRPKKTEITEKLRVEINKTVNKFLEMGLAEIIPGVLYIDEAHMLDIECFSYLNRAIESPLAPIVIMATNRGICTVKGTDNIEPHGIPVDLLDRLIIIKTFPYTLKEIVQILALRAHTEKINISEEGMNYLAKIGIQSSLRFAMLLLEPSRIIASMEGKTIIDIKHIEQADELFMDAKTSAHRVAEQSNKFVS</sequence>
<dbReference type="GO" id="GO:0005634">
    <property type="term" value="C:nucleus"/>
    <property type="evidence" value="ECO:0007669"/>
    <property type="project" value="UniProtKB-SubCell"/>
</dbReference>
<evidence type="ECO:0000313" key="11">
    <source>
        <dbReference type="EMBL" id="SBS90303.1"/>
    </source>
</evidence>
<dbReference type="InterPro" id="IPR042487">
    <property type="entry name" value="RuvBL1/2_DNA/RNA_bd_dom"/>
</dbReference>
<gene>
    <name evidence="11" type="ORF">POVCU1_018100</name>
    <name evidence="10" type="ORF">POVCU2_0020180</name>
</gene>
<keyword evidence="8" id="KW-0804">Transcription</keyword>
<reference evidence="11" key="1">
    <citation type="submission" date="2016-05" db="EMBL/GenBank/DDBJ databases">
        <authorList>
            <person name="Lavstsen T."/>
            <person name="Jespersen J.S."/>
        </authorList>
    </citation>
    <scope>NUCLEOTIDE SEQUENCE [LARGE SCALE GENOMIC DNA]</scope>
</reference>
<keyword evidence="8" id="KW-0805">Transcription regulation</keyword>
<reference evidence="12 13" key="2">
    <citation type="submission" date="2016-05" db="EMBL/GenBank/DDBJ databases">
        <authorList>
            <person name="Naeem Raeece"/>
        </authorList>
    </citation>
    <scope>NUCLEOTIDE SEQUENCE [LARGE SCALE GENOMIC DNA]</scope>
</reference>
<evidence type="ECO:0000256" key="5">
    <source>
        <dbReference type="ARBA" id="ARBA00022806"/>
    </source>
</evidence>
<evidence type="ECO:0000256" key="3">
    <source>
        <dbReference type="ARBA" id="ARBA00022741"/>
    </source>
</evidence>
<keyword evidence="6 8" id="KW-0067">ATP-binding</keyword>
<evidence type="ECO:0000256" key="6">
    <source>
        <dbReference type="ARBA" id="ARBA00022840"/>
    </source>
</evidence>
<dbReference type="EC" id="3.6.4.12" evidence="8"/>
<dbReference type="SUPFAM" id="SSF52540">
    <property type="entry name" value="P-loop containing nucleoside triphosphate hydrolases"/>
    <property type="match status" value="1"/>
</dbReference>
<dbReference type="Proteomes" id="UP000078546">
    <property type="component" value="Unassembled WGS sequence"/>
</dbReference>
<dbReference type="Gene3D" id="3.40.50.300">
    <property type="entry name" value="P-loop containing nucleotide triphosphate hydrolases"/>
    <property type="match status" value="1"/>
</dbReference>
<dbReference type="PANTHER" id="PTHR11093">
    <property type="entry name" value="RUVB-RELATED REPTIN AND PONTIN"/>
    <property type="match status" value="1"/>
</dbReference>
<dbReference type="Proteomes" id="UP000078560">
    <property type="component" value="Unassembled WGS sequence"/>
</dbReference>
<dbReference type="GO" id="GO:0005524">
    <property type="term" value="F:ATP binding"/>
    <property type="evidence" value="ECO:0007669"/>
    <property type="project" value="UniProtKB-KW"/>
</dbReference>
<evidence type="ECO:0000256" key="2">
    <source>
        <dbReference type="ARBA" id="ARBA00007519"/>
    </source>
</evidence>
<evidence type="ECO:0000256" key="4">
    <source>
        <dbReference type="ARBA" id="ARBA00022801"/>
    </source>
</evidence>
<name>A0A1A8WET2_PLAOA</name>
<evidence type="ECO:0000256" key="8">
    <source>
        <dbReference type="RuleBase" id="RU363048"/>
    </source>
</evidence>
<keyword evidence="7 8" id="KW-0539">Nucleus</keyword>
<organism evidence="11 12">
    <name type="scientific">Plasmodium ovale curtisi</name>
    <dbReference type="NCBI Taxonomy" id="864141"/>
    <lineage>
        <taxon>Eukaryota</taxon>
        <taxon>Sar</taxon>
        <taxon>Alveolata</taxon>
        <taxon>Apicomplexa</taxon>
        <taxon>Aconoidasida</taxon>
        <taxon>Haemosporida</taxon>
        <taxon>Plasmodiidae</taxon>
        <taxon>Plasmodium</taxon>
        <taxon>Plasmodium (Plasmodium)</taxon>
    </lineage>
</organism>
<evidence type="ECO:0000313" key="13">
    <source>
        <dbReference type="Proteomes" id="UP000078560"/>
    </source>
</evidence>
<feature type="domain" description="AAA+ ATPase" evidence="9">
    <location>
        <begin position="306"/>
        <end position="609"/>
    </location>
</feature>
<comment type="similarity">
    <text evidence="2 8">Belongs to the RuvB family.</text>
</comment>
<dbReference type="SMART" id="SM00382">
    <property type="entry name" value="AAA"/>
    <property type="match status" value="1"/>
</dbReference>
<dbReference type="InterPro" id="IPR027238">
    <property type="entry name" value="RuvB-like"/>
</dbReference>
<accession>A0A1A8WET2</accession>
<dbReference type="InterPro" id="IPR027417">
    <property type="entry name" value="P-loop_NTPase"/>
</dbReference>
<comment type="subcellular location">
    <subcellularLocation>
        <location evidence="1">Nucleus</location>
    </subcellularLocation>
</comment>
<evidence type="ECO:0000256" key="1">
    <source>
        <dbReference type="ARBA" id="ARBA00004123"/>
    </source>
</evidence>
<dbReference type="EMBL" id="FLQV01000333">
    <property type="protein sequence ID" value="SBS90303.1"/>
    <property type="molecule type" value="Genomic_DNA"/>
</dbReference>
<dbReference type="InterPro" id="IPR010339">
    <property type="entry name" value="TIP49_P-loop"/>
</dbReference>
<dbReference type="Pfam" id="PF06068">
    <property type="entry name" value="TIP49"/>
    <property type="match status" value="1"/>
</dbReference>
<evidence type="ECO:0000313" key="10">
    <source>
        <dbReference type="EMBL" id="SBS83316.1"/>
    </source>
</evidence>
<keyword evidence="5 8" id="KW-0347">Helicase</keyword>
<dbReference type="GO" id="GO:0016787">
    <property type="term" value="F:hydrolase activity"/>
    <property type="evidence" value="ECO:0007669"/>
    <property type="project" value="UniProtKB-KW"/>
</dbReference>
<dbReference type="InterPro" id="IPR041048">
    <property type="entry name" value="RuvB-like_C"/>
</dbReference>
<comment type="catalytic activity">
    <reaction evidence="8">
        <text>ATP + H2O = ADP + phosphate + H(+)</text>
        <dbReference type="Rhea" id="RHEA:13065"/>
        <dbReference type="ChEBI" id="CHEBI:15377"/>
        <dbReference type="ChEBI" id="CHEBI:15378"/>
        <dbReference type="ChEBI" id="CHEBI:30616"/>
        <dbReference type="ChEBI" id="CHEBI:43474"/>
        <dbReference type="ChEBI" id="CHEBI:456216"/>
        <dbReference type="EC" id="3.6.4.12"/>
    </reaction>
</comment>
<dbReference type="Pfam" id="PF17856">
    <property type="entry name" value="TIP49_C"/>
    <property type="match status" value="1"/>
</dbReference>
<keyword evidence="3 8" id="KW-0547">Nucleotide-binding</keyword>
<evidence type="ECO:0000259" key="9">
    <source>
        <dbReference type="SMART" id="SM00382"/>
    </source>
</evidence>